<dbReference type="GO" id="GO:0005524">
    <property type="term" value="F:ATP binding"/>
    <property type="evidence" value="ECO:0007669"/>
    <property type="project" value="UniProtKB-KW"/>
</dbReference>
<dbReference type="InterPro" id="IPR003439">
    <property type="entry name" value="ABC_transporter-like_ATP-bd"/>
</dbReference>
<keyword evidence="2" id="KW-0813">Transport</keyword>
<organism evidence="11 12">
    <name type="scientific">Candidatus Segetimicrobium genomatis</name>
    <dbReference type="NCBI Taxonomy" id="2569760"/>
    <lineage>
        <taxon>Bacteria</taxon>
        <taxon>Bacillati</taxon>
        <taxon>Candidatus Sysuimicrobiota</taxon>
        <taxon>Candidatus Sysuimicrobiia</taxon>
        <taxon>Candidatus Sysuimicrobiales</taxon>
        <taxon>Candidatus Segetimicrobiaceae</taxon>
        <taxon>Candidatus Segetimicrobium</taxon>
    </lineage>
</organism>
<reference evidence="11 12" key="1">
    <citation type="journal article" date="2019" name="Nat. Microbiol.">
        <title>Mediterranean grassland soil C-N compound turnover is dependent on rainfall and depth, and is mediated by genomically divergent microorganisms.</title>
        <authorList>
            <person name="Diamond S."/>
            <person name="Andeer P.F."/>
            <person name="Li Z."/>
            <person name="Crits-Christoph A."/>
            <person name="Burstein D."/>
            <person name="Anantharaman K."/>
            <person name="Lane K.R."/>
            <person name="Thomas B.C."/>
            <person name="Pan C."/>
            <person name="Northen T.R."/>
            <person name="Banfield J.F."/>
        </authorList>
    </citation>
    <scope>NUCLEOTIDE SEQUENCE [LARGE SCALE GENOMIC DNA]</scope>
    <source>
        <strain evidence="11">NP_1</strain>
    </source>
</reference>
<evidence type="ECO:0000256" key="2">
    <source>
        <dbReference type="ARBA" id="ARBA00022448"/>
    </source>
</evidence>
<dbReference type="CDD" id="cd03215">
    <property type="entry name" value="ABC_Carb_Monos_II"/>
    <property type="match status" value="1"/>
</dbReference>
<dbReference type="PROSITE" id="PS00211">
    <property type="entry name" value="ABC_TRANSPORTER_1"/>
    <property type="match status" value="1"/>
</dbReference>
<dbReference type="FunFam" id="3.40.50.300:FF:000127">
    <property type="entry name" value="Ribose import ATP-binding protein RbsA"/>
    <property type="match status" value="1"/>
</dbReference>
<accession>A0A537LN38</accession>
<evidence type="ECO:0000256" key="1">
    <source>
        <dbReference type="ARBA" id="ARBA00004202"/>
    </source>
</evidence>
<evidence type="ECO:0000313" key="11">
    <source>
        <dbReference type="EMBL" id="TMJ09438.1"/>
    </source>
</evidence>
<dbReference type="InterPro" id="IPR017871">
    <property type="entry name" value="ABC_transporter-like_CS"/>
</dbReference>
<dbReference type="Pfam" id="PF00005">
    <property type="entry name" value="ABC_tran"/>
    <property type="match status" value="2"/>
</dbReference>
<dbReference type="InterPro" id="IPR003593">
    <property type="entry name" value="AAA+_ATPase"/>
</dbReference>
<sequence>MTEALLQLRGITKRFPGVLALDGVDFALTAGEVHALVGENGAGKSTLIKIISGVHQPDAGRIDYLGTPVTFPTPRAAADRGITVIYQEVALFPDLTVLENLYVGAYPRRPLLRHSGRGRRVDWMAMRARAQDVAASLGVKLDLEAPVHRLSAAQQQLVEIARALLRDARVIIMDEPTGPLTQQDAARLFSLIRQLRSRGVGIIYISHRLEEIFEVADRLTVLRDGRRIVAMPVGETTREMLIHHMVGRTLDTLYPHTARQTGPPVLEVEGLGTSGALTDVSFTLGRGEILGLAGLVGSGRTTLARAIFGIVPPGRGRIKLDGVDARIAHAGRARELGIAYVPEERQRQGLVLPFSVSENLSLVILRRLSRLGFINHASERTVAHDVVRRLDIRTPGIGVPAATLSGGNQQKVVVGKWLAAQPRVLIMDEPTRGVDVGAKAEIHRLMSELAGRGLAILLISSELPELLGMSDRIMVMHRGRIAGELSRDQATQEKIMAMATGVA</sequence>
<dbReference type="InterPro" id="IPR027417">
    <property type="entry name" value="P-loop_NTPase"/>
</dbReference>
<comment type="caution">
    <text evidence="11">The sequence shown here is derived from an EMBL/GenBank/DDBJ whole genome shotgun (WGS) entry which is preliminary data.</text>
</comment>
<dbReference type="PROSITE" id="PS50893">
    <property type="entry name" value="ABC_TRANSPORTER_2"/>
    <property type="match status" value="2"/>
</dbReference>
<name>A0A537LN38_9BACT</name>
<evidence type="ECO:0000259" key="10">
    <source>
        <dbReference type="PROSITE" id="PS50893"/>
    </source>
</evidence>
<evidence type="ECO:0000256" key="5">
    <source>
        <dbReference type="ARBA" id="ARBA00022737"/>
    </source>
</evidence>
<protein>
    <submittedName>
        <fullName evidence="11">Sugar ABC transporter ATP-binding protein</fullName>
    </submittedName>
</protein>
<dbReference type="InterPro" id="IPR050107">
    <property type="entry name" value="ABC_carbohydrate_import_ATPase"/>
</dbReference>
<evidence type="ECO:0000256" key="3">
    <source>
        <dbReference type="ARBA" id="ARBA00022475"/>
    </source>
</evidence>
<dbReference type="SMART" id="SM00382">
    <property type="entry name" value="AAA"/>
    <property type="match status" value="2"/>
</dbReference>
<evidence type="ECO:0000256" key="9">
    <source>
        <dbReference type="ARBA" id="ARBA00023136"/>
    </source>
</evidence>
<dbReference type="PANTHER" id="PTHR43790">
    <property type="entry name" value="CARBOHYDRATE TRANSPORT ATP-BINDING PROTEIN MG119-RELATED"/>
    <property type="match status" value="1"/>
</dbReference>
<keyword evidence="8" id="KW-1278">Translocase</keyword>
<dbReference type="Proteomes" id="UP000315217">
    <property type="component" value="Unassembled WGS sequence"/>
</dbReference>
<dbReference type="Gene3D" id="3.40.50.300">
    <property type="entry name" value="P-loop containing nucleotide triphosphate hydrolases"/>
    <property type="match status" value="2"/>
</dbReference>
<comment type="subcellular location">
    <subcellularLocation>
        <location evidence="1">Cell membrane</location>
        <topology evidence="1">Peripheral membrane protein</topology>
    </subcellularLocation>
</comment>
<keyword evidence="7 11" id="KW-0067">ATP-binding</keyword>
<dbReference type="GO" id="GO:0016887">
    <property type="term" value="F:ATP hydrolysis activity"/>
    <property type="evidence" value="ECO:0007669"/>
    <property type="project" value="InterPro"/>
</dbReference>
<keyword evidence="5" id="KW-0677">Repeat</keyword>
<evidence type="ECO:0000256" key="8">
    <source>
        <dbReference type="ARBA" id="ARBA00022967"/>
    </source>
</evidence>
<dbReference type="PANTHER" id="PTHR43790:SF3">
    <property type="entry name" value="D-ALLOSE IMPORT ATP-BINDING PROTEIN ALSA-RELATED"/>
    <property type="match status" value="1"/>
</dbReference>
<evidence type="ECO:0000256" key="7">
    <source>
        <dbReference type="ARBA" id="ARBA00022840"/>
    </source>
</evidence>
<dbReference type="GO" id="GO:0005886">
    <property type="term" value="C:plasma membrane"/>
    <property type="evidence" value="ECO:0007669"/>
    <property type="project" value="UniProtKB-SubCell"/>
</dbReference>
<keyword evidence="4" id="KW-0762">Sugar transport</keyword>
<proteinExistence type="predicted"/>
<dbReference type="SUPFAM" id="SSF52540">
    <property type="entry name" value="P-loop containing nucleoside triphosphate hydrolases"/>
    <property type="match status" value="2"/>
</dbReference>
<keyword evidence="9" id="KW-0472">Membrane</keyword>
<evidence type="ECO:0000256" key="4">
    <source>
        <dbReference type="ARBA" id="ARBA00022597"/>
    </source>
</evidence>
<keyword evidence="6" id="KW-0547">Nucleotide-binding</keyword>
<feature type="domain" description="ABC transporter" evidence="10">
    <location>
        <begin position="6"/>
        <end position="249"/>
    </location>
</feature>
<feature type="domain" description="ABC transporter" evidence="10">
    <location>
        <begin position="247"/>
        <end position="503"/>
    </location>
</feature>
<dbReference type="AlphaFoldDB" id="A0A537LN38"/>
<evidence type="ECO:0000256" key="6">
    <source>
        <dbReference type="ARBA" id="ARBA00022741"/>
    </source>
</evidence>
<gene>
    <name evidence="11" type="ORF">E6G98_09620</name>
</gene>
<evidence type="ECO:0000313" key="12">
    <source>
        <dbReference type="Proteomes" id="UP000315217"/>
    </source>
</evidence>
<dbReference type="CDD" id="cd03216">
    <property type="entry name" value="ABC_Carb_Monos_I"/>
    <property type="match status" value="1"/>
</dbReference>
<keyword evidence="3" id="KW-1003">Cell membrane</keyword>
<dbReference type="EMBL" id="VBAI01000159">
    <property type="protein sequence ID" value="TMJ09438.1"/>
    <property type="molecule type" value="Genomic_DNA"/>
</dbReference>